<dbReference type="Proteomes" id="UP001164746">
    <property type="component" value="Chromosome 15"/>
</dbReference>
<proteinExistence type="predicted"/>
<accession>A0ABY7G4U5</accession>
<evidence type="ECO:0000313" key="2">
    <source>
        <dbReference type="Proteomes" id="UP001164746"/>
    </source>
</evidence>
<sequence length="35" mass="4173">MAPIVRHQYQRVEVPHHTTQNRDLTEFQTTICHKG</sequence>
<organism evidence="1 2">
    <name type="scientific">Mya arenaria</name>
    <name type="common">Soft-shell clam</name>
    <dbReference type="NCBI Taxonomy" id="6604"/>
    <lineage>
        <taxon>Eukaryota</taxon>
        <taxon>Metazoa</taxon>
        <taxon>Spiralia</taxon>
        <taxon>Lophotrochozoa</taxon>
        <taxon>Mollusca</taxon>
        <taxon>Bivalvia</taxon>
        <taxon>Autobranchia</taxon>
        <taxon>Heteroconchia</taxon>
        <taxon>Euheterodonta</taxon>
        <taxon>Imparidentia</taxon>
        <taxon>Neoheterodontei</taxon>
        <taxon>Myida</taxon>
        <taxon>Myoidea</taxon>
        <taxon>Myidae</taxon>
        <taxon>Mya</taxon>
    </lineage>
</organism>
<protein>
    <submittedName>
        <fullName evidence="1">Uncharacterized protein</fullName>
    </submittedName>
</protein>
<keyword evidence="2" id="KW-1185">Reference proteome</keyword>
<gene>
    <name evidence="1" type="ORF">MAR_014051</name>
</gene>
<name>A0ABY7G4U5_MYAAR</name>
<dbReference type="EMBL" id="CP111026">
    <property type="protein sequence ID" value="WAR28347.1"/>
    <property type="molecule type" value="Genomic_DNA"/>
</dbReference>
<reference evidence="1" key="1">
    <citation type="submission" date="2022-11" db="EMBL/GenBank/DDBJ databases">
        <title>Centuries of genome instability and evolution in soft-shell clam transmissible cancer (bioRxiv).</title>
        <authorList>
            <person name="Hart S.F.M."/>
            <person name="Yonemitsu M.A."/>
            <person name="Giersch R.M."/>
            <person name="Beal B.F."/>
            <person name="Arriagada G."/>
            <person name="Davis B.W."/>
            <person name="Ostrander E.A."/>
            <person name="Goff S.P."/>
            <person name="Metzger M.J."/>
        </authorList>
    </citation>
    <scope>NUCLEOTIDE SEQUENCE</scope>
    <source>
        <strain evidence="1">MELC-2E11</strain>
        <tissue evidence="1">Siphon/mantle</tissue>
    </source>
</reference>
<evidence type="ECO:0000313" key="1">
    <source>
        <dbReference type="EMBL" id="WAR28347.1"/>
    </source>
</evidence>